<accession>E0Y1Y2</accession>
<reference evidence="1" key="1">
    <citation type="journal article" date="2011" name="Environ. Microbiol.">
        <title>Time-series analyses of Monterey Bay coastal microbial picoplankton using a 'genome proxy' microarray.</title>
        <authorList>
            <person name="Rich V.I."/>
            <person name="Pham V.D."/>
            <person name="Eppley J."/>
            <person name="Shi Y."/>
            <person name="DeLong E.F."/>
        </authorList>
    </citation>
    <scope>NUCLEOTIDE SEQUENCE</scope>
</reference>
<proteinExistence type="predicted"/>
<name>E0Y1Y2_9PROT</name>
<feature type="non-terminal residue" evidence="1">
    <location>
        <position position="53"/>
    </location>
</feature>
<evidence type="ECO:0000313" key="1">
    <source>
        <dbReference type="EMBL" id="ADI20673.1"/>
    </source>
</evidence>
<dbReference type="EMBL" id="GU474946">
    <property type="protein sequence ID" value="ADI20673.1"/>
    <property type="molecule type" value="Genomic_DNA"/>
</dbReference>
<protein>
    <submittedName>
        <fullName evidence="1">Uncharacterized protein</fullName>
    </submittedName>
</protein>
<sequence length="53" mass="6047">MNTTGSMENRVRLLREVIEETYEAVGHTCAWLVPISLEQMMGAQRIPTQDSRP</sequence>
<dbReference type="AlphaFoldDB" id="E0Y1Y2"/>
<organism evidence="1">
    <name type="scientific">uncultured alpha proteobacterium EF100_94H03</name>
    <dbReference type="NCBI Taxonomy" id="710800"/>
    <lineage>
        <taxon>Bacteria</taxon>
        <taxon>Pseudomonadati</taxon>
        <taxon>Pseudomonadota</taxon>
        <taxon>Alphaproteobacteria</taxon>
        <taxon>environmental samples</taxon>
    </lineage>
</organism>
<dbReference type="SUPFAM" id="SSF51395">
    <property type="entry name" value="FMN-linked oxidoreductases"/>
    <property type="match status" value="1"/>
</dbReference>